<keyword evidence="1" id="KW-0812">Transmembrane</keyword>
<feature type="transmembrane region" description="Helical" evidence="1">
    <location>
        <begin position="267"/>
        <end position="287"/>
    </location>
</feature>
<name>A0A4R9JZI7_9LEPT</name>
<comment type="caution">
    <text evidence="4">The sequence shown here is derived from an EMBL/GenBank/DDBJ whole genome shotgun (WGS) entry which is preliminary data.</text>
</comment>
<feature type="transmembrane region" description="Helical" evidence="1">
    <location>
        <begin position="378"/>
        <end position="394"/>
    </location>
</feature>
<proteinExistence type="predicted"/>
<evidence type="ECO:0000256" key="1">
    <source>
        <dbReference type="SAM" id="Phobius"/>
    </source>
</evidence>
<dbReference type="Proteomes" id="UP000297693">
    <property type="component" value="Unassembled WGS sequence"/>
</dbReference>
<feature type="transmembrane region" description="Helical" evidence="1">
    <location>
        <begin position="299"/>
        <end position="316"/>
    </location>
</feature>
<organism evidence="4 5">
    <name type="scientific">Leptospira ognonensis</name>
    <dbReference type="NCBI Taxonomy" id="2484945"/>
    <lineage>
        <taxon>Bacteria</taxon>
        <taxon>Pseudomonadati</taxon>
        <taxon>Spirochaetota</taxon>
        <taxon>Spirochaetia</taxon>
        <taxon>Leptospirales</taxon>
        <taxon>Leptospiraceae</taxon>
        <taxon>Leptospira</taxon>
    </lineage>
</organism>
<evidence type="ECO:0000256" key="2">
    <source>
        <dbReference type="SAM" id="SignalP"/>
    </source>
</evidence>
<evidence type="ECO:0000313" key="4">
    <source>
        <dbReference type="EMBL" id="TGL58109.1"/>
    </source>
</evidence>
<dbReference type="Pfam" id="PF13387">
    <property type="entry name" value="Lnb_N"/>
    <property type="match status" value="1"/>
</dbReference>
<feature type="transmembrane region" description="Helical" evidence="1">
    <location>
        <begin position="322"/>
        <end position="340"/>
    </location>
</feature>
<feature type="chain" id="PRO_5020797819" evidence="2">
    <location>
        <begin position="20"/>
        <end position="403"/>
    </location>
</feature>
<feature type="signal peptide" evidence="2">
    <location>
        <begin position="1"/>
        <end position="19"/>
    </location>
</feature>
<dbReference type="EMBL" id="RQGD01000034">
    <property type="protein sequence ID" value="TGL58109.1"/>
    <property type="molecule type" value="Genomic_DNA"/>
</dbReference>
<dbReference type="OrthoDB" id="319167at2"/>
<reference evidence="4" key="1">
    <citation type="journal article" date="2019" name="PLoS Negl. Trop. Dis.">
        <title>Revisiting the worldwide diversity of Leptospira species in the environment.</title>
        <authorList>
            <person name="Vincent A.T."/>
            <person name="Schiettekatte O."/>
            <person name="Bourhy P."/>
            <person name="Veyrier F.J."/>
            <person name="Picardeau M."/>
        </authorList>
    </citation>
    <scope>NUCLEOTIDE SEQUENCE [LARGE SCALE GENOMIC DNA]</scope>
    <source>
        <strain evidence="4">201702476</strain>
    </source>
</reference>
<evidence type="ECO:0000259" key="3">
    <source>
        <dbReference type="Pfam" id="PF13387"/>
    </source>
</evidence>
<gene>
    <name evidence="4" type="ORF">EHQ58_12045</name>
</gene>
<keyword evidence="1" id="KW-1133">Transmembrane helix</keyword>
<dbReference type="InterPro" id="IPR025178">
    <property type="entry name" value="Lnb_N"/>
</dbReference>
<dbReference type="RefSeq" id="WP_135624127.1">
    <property type="nucleotide sequence ID" value="NZ_RQGD01000034.1"/>
</dbReference>
<keyword evidence="5" id="KW-1185">Reference proteome</keyword>
<keyword evidence="2" id="KW-0732">Signal</keyword>
<sequence>MRKVLFLLLIVFTSFSIFSQENKQVSNEPTPEENLIVFLKSLNPKQLNDVHFELVTVTPAHTVTTAFGHSALRVYTGKQFDKQDFYIDFGEYDESAGFIWRFLKGEALFFVKIRTMADAYTFWDSTGRGIFTSEFILDDTKKMKFAAAILKVMTDKKTGYEYDNFESNCVTFIRDIVGEVYGKVLTLETEANKMTWRARLMPYTLSVFWLRFCEKLLLDHDTDIKRDPTNLIYLPYDLQFAIEDAKIVKDKEMLHPDFLKRPESFDLLGNLTFAFFIALIASQVPGYLKKRFGNTGRKVFGFVSTVSGAFTLLVILLTSFPFMNDTIMILVFTPLDYILFRKDKFSEKTFQNYLYARMGMIVLAFLLRISILPQSIDAALFFTTLFFALVYYNHRSEKDLVSN</sequence>
<evidence type="ECO:0000313" key="5">
    <source>
        <dbReference type="Proteomes" id="UP000297693"/>
    </source>
</evidence>
<dbReference type="AlphaFoldDB" id="A0A4R9JZI7"/>
<keyword evidence="1" id="KW-0472">Membrane</keyword>
<feature type="transmembrane region" description="Helical" evidence="1">
    <location>
        <begin position="352"/>
        <end position="372"/>
    </location>
</feature>
<protein>
    <submittedName>
        <fullName evidence="4">DUF4105 domain-containing protein</fullName>
    </submittedName>
</protein>
<feature type="domain" description="Lnb N-terminal periplasmic" evidence="3">
    <location>
        <begin position="46"/>
        <end position="197"/>
    </location>
</feature>
<accession>A0A4R9JZI7</accession>